<dbReference type="InterPro" id="IPR036942">
    <property type="entry name" value="Beta-barrel_TonB_sf"/>
</dbReference>
<feature type="domain" description="Outer membrane protein beta-barrel" evidence="7">
    <location>
        <begin position="377"/>
        <end position="780"/>
    </location>
</feature>
<feature type="region of interest" description="Disordered" evidence="4">
    <location>
        <begin position="789"/>
        <end position="810"/>
    </location>
</feature>
<dbReference type="Pfam" id="PF13620">
    <property type="entry name" value="CarboxypepD_reg"/>
    <property type="match status" value="1"/>
</dbReference>
<evidence type="ECO:0000259" key="7">
    <source>
        <dbReference type="Pfam" id="PF14905"/>
    </source>
</evidence>
<dbReference type="PANTHER" id="PTHR40980:SF4">
    <property type="entry name" value="TONB-DEPENDENT RECEPTOR-LIKE BETA-BARREL DOMAIN-CONTAINING PROTEIN"/>
    <property type="match status" value="1"/>
</dbReference>
<dbReference type="Gene3D" id="2.40.170.20">
    <property type="entry name" value="TonB-dependent receptor, beta-barrel domain"/>
    <property type="match status" value="1"/>
</dbReference>
<organism evidence="8 9">
    <name type="scientific">Polluticaenibacter yanchengensis</name>
    <dbReference type="NCBI Taxonomy" id="3014562"/>
    <lineage>
        <taxon>Bacteria</taxon>
        <taxon>Pseudomonadati</taxon>
        <taxon>Bacteroidota</taxon>
        <taxon>Chitinophagia</taxon>
        <taxon>Chitinophagales</taxon>
        <taxon>Chitinophagaceae</taxon>
        <taxon>Polluticaenibacter</taxon>
    </lineage>
</organism>
<dbReference type="InterPro" id="IPR041700">
    <property type="entry name" value="OMP_b-brl_3"/>
</dbReference>
<accession>A0ABT4UM05</accession>
<keyword evidence="3" id="KW-0998">Cell outer membrane</keyword>
<evidence type="ECO:0000256" key="5">
    <source>
        <dbReference type="SAM" id="SignalP"/>
    </source>
</evidence>
<keyword evidence="9" id="KW-1185">Reference proteome</keyword>
<evidence type="ECO:0000256" key="3">
    <source>
        <dbReference type="ARBA" id="ARBA00023237"/>
    </source>
</evidence>
<comment type="subcellular location">
    <subcellularLocation>
        <location evidence="1">Cell outer membrane</location>
    </subcellularLocation>
</comment>
<comment type="caution">
    <text evidence="8">The sequence shown here is derived from an EMBL/GenBank/DDBJ whole genome shotgun (WGS) entry which is preliminary data.</text>
</comment>
<gene>
    <name evidence="8" type="ORF">O3P16_10275</name>
</gene>
<keyword evidence="5" id="KW-0732">Signal</keyword>
<name>A0ABT4UM05_9BACT</name>
<evidence type="ECO:0000259" key="6">
    <source>
        <dbReference type="Pfam" id="PF07715"/>
    </source>
</evidence>
<reference evidence="8 9" key="1">
    <citation type="submission" date="2022-12" db="EMBL/GenBank/DDBJ databases">
        <title>Chitinophagaceae gen. sp. nov., a new member of the family Chitinophagaceae, isolated from soil in a chemical factory.</title>
        <authorList>
            <person name="Ke Z."/>
        </authorList>
    </citation>
    <scope>NUCLEOTIDE SEQUENCE [LARGE SCALE GENOMIC DNA]</scope>
    <source>
        <strain evidence="8 9">LY-5</strain>
    </source>
</reference>
<feature type="chain" id="PRO_5047176603" evidence="5">
    <location>
        <begin position="20"/>
        <end position="810"/>
    </location>
</feature>
<dbReference type="InterPro" id="IPR037066">
    <property type="entry name" value="Plug_dom_sf"/>
</dbReference>
<protein>
    <submittedName>
        <fullName evidence="8">TonB-dependent receptor</fullName>
    </submittedName>
</protein>
<feature type="domain" description="TonB-dependent receptor plug" evidence="6">
    <location>
        <begin position="121"/>
        <end position="218"/>
    </location>
</feature>
<evidence type="ECO:0000256" key="2">
    <source>
        <dbReference type="ARBA" id="ARBA00023136"/>
    </source>
</evidence>
<sequence length="810" mass="90185">MMKLILTTTLTLTSLFALAQANITGKVAGSSAKVEAATITLHTRNNAIAKTAVTDSLGAYKILNVNSGTYYILVSAIGYQELKTDSIVVKSEDINLPVLQLKPTDGTSLEGVVVTVKKPLIETKVDRTILNVDALVSTASNTALEVLEKTPGVSVDKDGNISIKGNQGALVLIDDKPTYMSSQDLANYLKSIPATQLETVELMTQPSAKYDASGTAGIINIRTKKIKIRGFNGNVSLSAIQGVYFKNRHSLNLNYRHDKINAFLSYGYNHNNSFNELSLNRKFYKSSDVVSGVFDQSSFSKTLGRGHNIKYGLDFYATKKTTLGIVVTQNLGNDKTKTNSKTNILDGGTTIDSINRASTADNREKNQLGINFNVKQDFKKKGHFITADLDYLRYKGDGRQDVVNSLTDLDGNLLNPALLLKGNMPSLINIYSAKVDYTYPVSAKGKLEAGGKISAVETDNDAQYKVFDNTWKVDPSRTAHFLYDENINAAYVNYSHQINDKWGFQTGLRMENTVSKGNVKTTGETFKKNYTQLFPTAYLSHKLNDKNTMSLNFGRRINRPSYQSLNPFIYILDKYTYNQGNPYLTPEFTNNFELQHTYKGVLTTTLNYGLTTDIINEILKQDDETKVTFQTKENIAKRKTYGVSVSYNNSVTPWYYVSVFLNLNHSIYNGIVNNKDLEVSATKFNYYINNQFRFKKGWSGEINSFYQTRGLEGGIIVTHGMGNLNFAVGKQILKNMGSIKLSLNDPFDFMRFRGTTKFDNIDLGIRSNWDNSTVGLTFSYRFGKPIKNNPAPRKTGGVNDEINRISSGSN</sequence>
<dbReference type="InterPro" id="IPR012910">
    <property type="entry name" value="Plug_dom"/>
</dbReference>
<dbReference type="SUPFAM" id="SSF56935">
    <property type="entry name" value="Porins"/>
    <property type="match status" value="1"/>
</dbReference>
<feature type="signal peptide" evidence="5">
    <location>
        <begin position="1"/>
        <end position="19"/>
    </location>
</feature>
<dbReference type="Gene3D" id="2.170.130.10">
    <property type="entry name" value="TonB-dependent receptor, plug domain"/>
    <property type="match status" value="1"/>
</dbReference>
<evidence type="ECO:0000256" key="4">
    <source>
        <dbReference type="SAM" id="MobiDB-lite"/>
    </source>
</evidence>
<keyword evidence="2" id="KW-0472">Membrane</keyword>
<dbReference type="Pfam" id="PF14905">
    <property type="entry name" value="OMP_b-brl_3"/>
    <property type="match status" value="1"/>
</dbReference>
<dbReference type="SUPFAM" id="SSF49478">
    <property type="entry name" value="Cna protein B-type domain"/>
    <property type="match status" value="1"/>
</dbReference>
<evidence type="ECO:0000313" key="9">
    <source>
        <dbReference type="Proteomes" id="UP001210231"/>
    </source>
</evidence>
<dbReference type="Gene3D" id="2.60.40.1120">
    <property type="entry name" value="Carboxypeptidase-like, regulatory domain"/>
    <property type="match status" value="1"/>
</dbReference>
<dbReference type="EMBL" id="JAQGEF010000010">
    <property type="protein sequence ID" value="MDA3615193.1"/>
    <property type="molecule type" value="Genomic_DNA"/>
</dbReference>
<keyword evidence="8" id="KW-0675">Receptor</keyword>
<dbReference type="Proteomes" id="UP001210231">
    <property type="component" value="Unassembled WGS sequence"/>
</dbReference>
<evidence type="ECO:0000256" key="1">
    <source>
        <dbReference type="ARBA" id="ARBA00004442"/>
    </source>
</evidence>
<dbReference type="PANTHER" id="PTHR40980">
    <property type="entry name" value="PLUG DOMAIN-CONTAINING PROTEIN"/>
    <property type="match status" value="1"/>
</dbReference>
<dbReference type="Pfam" id="PF07715">
    <property type="entry name" value="Plug"/>
    <property type="match status" value="1"/>
</dbReference>
<evidence type="ECO:0000313" key="8">
    <source>
        <dbReference type="EMBL" id="MDA3615193.1"/>
    </source>
</evidence>
<dbReference type="RefSeq" id="WP_407031516.1">
    <property type="nucleotide sequence ID" value="NZ_JAQGEF010000010.1"/>
</dbReference>
<proteinExistence type="predicted"/>